<dbReference type="AlphaFoldDB" id="A0A140LAE8"/>
<dbReference type="Proteomes" id="UP000070427">
    <property type="component" value="Unassembled WGS sequence"/>
</dbReference>
<comment type="function">
    <text evidence="1">May bind long-chain fatty acids, such as palmitate, and may play a role in lipid transport or fatty acid metabolism.</text>
</comment>
<dbReference type="NCBIfam" id="TIGR00762">
    <property type="entry name" value="DegV"/>
    <property type="match status" value="1"/>
</dbReference>
<organism evidence="3 4">
    <name type="scientific">Fervidicola ferrireducens</name>
    <dbReference type="NCBI Taxonomy" id="520764"/>
    <lineage>
        <taxon>Bacteria</taxon>
        <taxon>Bacillati</taxon>
        <taxon>Bacillota</taxon>
        <taxon>Clostridia</taxon>
        <taxon>Thermosediminibacterales</taxon>
        <taxon>Thermosediminibacteraceae</taxon>
        <taxon>Fervidicola</taxon>
    </lineage>
</organism>
<dbReference type="PATRIC" id="fig|520764.3.peg.1111"/>
<dbReference type="InterPro" id="IPR003797">
    <property type="entry name" value="DegV"/>
</dbReference>
<dbReference type="SUPFAM" id="SSF82549">
    <property type="entry name" value="DAK1/DegV-like"/>
    <property type="match status" value="1"/>
</dbReference>
<dbReference type="PANTHER" id="PTHR33434">
    <property type="entry name" value="DEGV DOMAIN-CONTAINING PROTEIN DR_1986-RELATED"/>
    <property type="match status" value="1"/>
</dbReference>
<keyword evidence="2" id="KW-0446">Lipid-binding</keyword>
<dbReference type="InParanoid" id="A0A140LAE8"/>
<dbReference type="InterPro" id="IPR050270">
    <property type="entry name" value="DegV_domain_contain"/>
</dbReference>
<dbReference type="Gene3D" id="3.30.1180.10">
    <property type="match status" value="1"/>
</dbReference>
<dbReference type="Pfam" id="PF02645">
    <property type="entry name" value="DegV"/>
    <property type="match status" value="1"/>
</dbReference>
<sequence>MASSVIITDSSCDFPEGALKDLPVKVLEMPVALKDDPKKDISHLDIKEFYDLMRKGKILPTTSQVNAARFMDCFKECLEQGKTPIVIGLSSKLTKSYEAALVAKSNMPEPDKVIVIDSKCASLGLGLVVMKAARMAIEGHPPEEIAKAAESYAHRLEHIFTVDSLEHLKRGGRLSTAQAFVGGLLNIKPVLHFVDGGIEPLEKVRGKRNALKRMLDIMGERAKNLEDQVVGISHADDEEGARELEREIRQRFNPKDVVISWIGPVIGAHAGPGTLALFFERA</sequence>
<accession>A0A140LAE8</accession>
<reference evidence="3 4" key="1">
    <citation type="submission" date="2015-12" db="EMBL/GenBank/DDBJ databases">
        <title>Draft genome sequnece of Fervidicola ferrireducens strain Y170.</title>
        <authorList>
            <person name="Patel B.K."/>
        </authorList>
    </citation>
    <scope>NUCLEOTIDE SEQUENCE [LARGE SCALE GENOMIC DNA]</scope>
    <source>
        <strain evidence="3 4">Y170</strain>
    </source>
</reference>
<dbReference type="FunCoup" id="A0A140LAE8">
    <property type="interactions" value="2"/>
</dbReference>
<gene>
    <name evidence="3" type="ORF">AN618_10750</name>
</gene>
<proteinExistence type="predicted"/>
<dbReference type="EMBL" id="LOED01000010">
    <property type="protein sequence ID" value="KXG77523.1"/>
    <property type="molecule type" value="Genomic_DNA"/>
</dbReference>
<dbReference type="GO" id="GO:0008289">
    <property type="term" value="F:lipid binding"/>
    <property type="evidence" value="ECO:0007669"/>
    <property type="project" value="UniProtKB-KW"/>
</dbReference>
<evidence type="ECO:0000256" key="2">
    <source>
        <dbReference type="ARBA" id="ARBA00023121"/>
    </source>
</evidence>
<dbReference type="PROSITE" id="PS51482">
    <property type="entry name" value="DEGV"/>
    <property type="match status" value="1"/>
</dbReference>
<dbReference type="OrthoDB" id="9780660at2"/>
<name>A0A140LAE8_9FIRM</name>
<keyword evidence="4" id="KW-1185">Reference proteome</keyword>
<dbReference type="RefSeq" id="WP_066352943.1">
    <property type="nucleotide sequence ID" value="NZ_LOED01000010.1"/>
</dbReference>
<comment type="caution">
    <text evidence="3">The sequence shown here is derived from an EMBL/GenBank/DDBJ whole genome shotgun (WGS) entry which is preliminary data.</text>
</comment>
<dbReference type="PANTHER" id="PTHR33434:SF3">
    <property type="entry name" value="DEGV DOMAIN-CONTAINING PROTEIN YITS"/>
    <property type="match status" value="1"/>
</dbReference>
<dbReference type="Gene3D" id="3.40.50.10170">
    <property type="match status" value="1"/>
</dbReference>
<dbReference type="InterPro" id="IPR043168">
    <property type="entry name" value="DegV_C"/>
</dbReference>
<evidence type="ECO:0000256" key="1">
    <source>
        <dbReference type="ARBA" id="ARBA00003238"/>
    </source>
</evidence>
<protein>
    <submittedName>
        <fullName evidence="3">DegV domain-containing protein</fullName>
    </submittedName>
</protein>
<evidence type="ECO:0000313" key="4">
    <source>
        <dbReference type="Proteomes" id="UP000070427"/>
    </source>
</evidence>
<dbReference type="STRING" id="520764.AN618_10750"/>
<evidence type="ECO:0000313" key="3">
    <source>
        <dbReference type="EMBL" id="KXG77523.1"/>
    </source>
</evidence>